<proteinExistence type="inferred from homology"/>
<dbReference type="PANTHER" id="PTHR10030">
    <property type="entry name" value="ALPHA-L-FUCOSIDASE"/>
    <property type="match status" value="1"/>
</dbReference>
<feature type="domain" description="Glycoside hydrolase family 29 N-terminal" evidence="8">
    <location>
        <begin position="21"/>
        <end position="317"/>
    </location>
</feature>
<sequence>MCPEAVLGVCIYAAACAAVAQPESNRDNQPERLEWLQDAGFGLFVHWSVDSQVGSVISHSLVGASAEYTDWYYNELPKSFTARRWAPDELAELAKLAGAKYVVFTTKHHNGFCMWDTKTTPYNIMNTPCHRDLVRDYVDAIRRQGLGVGIYYSPEDFHWMHENGFEARRKNLPFDPDTHPPFVKLLEDQTRELFTNYGPIDVLFIDGEGAEPVKRVAWQLQPDCLITRGAIPTPEQFIPGDAPEGPWESCFTMGTQWQYKPTHEDYKSGTRVIEMLIETRAKGGALLLNLGPKPDGQLPIEQESRLREIALWMAVNNQAIYNTRPWATTREGDVWFTKSKDGGTVFAFLTKQSDWPRGERREFLLRSVQATAETTVRVLGQSDQVVEYMPDVDAQSRFEQTPEGLSVSIVRAQRLYNDHRWPNPIVLEVSAVQTPDSGGDPR</sequence>
<comment type="function">
    <text evidence="1">Alpha-L-fucosidase is responsible for hydrolyzing the alpha-1,6-linked fucose joined to the reducing-end N-acetylglucosamine of the carbohydrate moieties of glycoproteins.</text>
</comment>
<comment type="caution">
    <text evidence="9">The sequence shown here is derived from an EMBL/GenBank/DDBJ whole genome shotgun (WGS) entry which is preliminary data.</text>
</comment>
<evidence type="ECO:0000313" key="9">
    <source>
        <dbReference type="EMBL" id="TWT75686.1"/>
    </source>
</evidence>
<dbReference type="Pfam" id="PF01120">
    <property type="entry name" value="Alpha_L_fucos"/>
    <property type="match status" value="1"/>
</dbReference>
<dbReference type="PIRSF" id="PIRSF001092">
    <property type="entry name" value="Alpha-L-fucosidase"/>
    <property type="match status" value="1"/>
</dbReference>
<dbReference type="GO" id="GO:0005764">
    <property type="term" value="C:lysosome"/>
    <property type="evidence" value="ECO:0007669"/>
    <property type="project" value="TreeGrafter"/>
</dbReference>
<dbReference type="SMART" id="SM00812">
    <property type="entry name" value="Alpha_L_fucos"/>
    <property type="match status" value="1"/>
</dbReference>
<dbReference type="EC" id="3.2.1.51" evidence="3"/>
<dbReference type="SUPFAM" id="SSF51445">
    <property type="entry name" value="(Trans)glycosidases"/>
    <property type="match status" value="1"/>
</dbReference>
<evidence type="ECO:0000256" key="1">
    <source>
        <dbReference type="ARBA" id="ARBA00004071"/>
    </source>
</evidence>
<gene>
    <name evidence="9" type="ORF">Pla123a_31960</name>
</gene>
<evidence type="ECO:0000256" key="3">
    <source>
        <dbReference type="ARBA" id="ARBA00012662"/>
    </source>
</evidence>
<dbReference type="Gene3D" id="3.20.20.80">
    <property type="entry name" value="Glycosidases"/>
    <property type="match status" value="1"/>
</dbReference>
<evidence type="ECO:0000256" key="6">
    <source>
        <dbReference type="ARBA" id="ARBA00023295"/>
    </source>
</evidence>
<dbReference type="Gene3D" id="2.60.40.1180">
    <property type="entry name" value="Golgi alpha-mannosidase II"/>
    <property type="match status" value="1"/>
</dbReference>
<evidence type="ECO:0000256" key="7">
    <source>
        <dbReference type="PIRSR" id="PIRSR001092-1"/>
    </source>
</evidence>
<dbReference type="PANTHER" id="PTHR10030:SF37">
    <property type="entry name" value="ALPHA-L-FUCOSIDASE-RELATED"/>
    <property type="match status" value="1"/>
</dbReference>
<dbReference type="EMBL" id="SJPO01000007">
    <property type="protein sequence ID" value="TWT75686.1"/>
    <property type="molecule type" value="Genomic_DNA"/>
</dbReference>
<keyword evidence="4" id="KW-0732">Signal</keyword>
<reference evidence="9 10" key="1">
    <citation type="submission" date="2019-02" db="EMBL/GenBank/DDBJ databases">
        <title>Deep-cultivation of Planctomycetes and their phenomic and genomic characterization uncovers novel biology.</title>
        <authorList>
            <person name="Wiegand S."/>
            <person name="Jogler M."/>
            <person name="Boedeker C."/>
            <person name="Pinto D."/>
            <person name="Vollmers J."/>
            <person name="Rivas-Marin E."/>
            <person name="Kohn T."/>
            <person name="Peeters S.H."/>
            <person name="Heuer A."/>
            <person name="Rast P."/>
            <person name="Oberbeckmann S."/>
            <person name="Bunk B."/>
            <person name="Jeske O."/>
            <person name="Meyerdierks A."/>
            <person name="Storesund J.E."/>
            <person name="Kallscheuer N."/>
            <person name="Luecker S."/>
            <person name="Lage O.M."/>
            <person name="Pohl T."/>
            <person name="Merkel B.J."/>
            <person name="Hornburger P."/>
            <person name="Mueller R.-W."/>
            <person name="Bruemmer F."/>
            <person name="Labrenz M."/>
            <person name="Spormann A.M."/>
            <person name="Op Den Camp H."/>
            <person name="Overmann J."/>
            <person name="Amann R."/>
            <person name="Jetten M.S.M."/>
            <person name="Mascher T."/>
            <person name="Medema M.H."/>
            <person name="Devos D.P."/>
            <person name="Kaster A.-K."/>
            <person name="Ovreas L."/>
            <person name="Rohde M."/>
            <person name="Galperin M.Y."/>
            <person name="Jogler C."/>
        </authorList>
    </citation>
    <scope>NUCLEOTIDE SEQUENCE [LARGE SCALE GENOMIC DNA]</scope>
    <source>
        <strain evidence="9 10">Pla123a</strain>
    </source>
</reference>
<dbReference type="InterPro" id="IPR057739">
    <property type="entry name" value="Glyco_hydro_29_N"/>
</dbReference>
<feature type="site" description="May be important for catalysis" evidence="7">
    <location>
        <position position="250"/>
    </location>
</feature>
<dbReference type="InterPro" id="IPR016286">
    <property type="entry name" value="FUC_metazoa-typ"/>
</dbReference>
<dbReference type="PRINTS" id="PR00741">
    <property type="entry name" value="GLHYDRLASE29"/>
</dbReference>
<comment type="similarity">
    <text evidence="2">Belongs to the glycosyl hydrolase 29 family.</text>
</comment>
<keyword evidence="10" id="KW-1185">Reference proteome</keyword>
<evidence type="ECO:0000256" key="2">
    <source>
        <dbReference type="ARBA" id="ARBA00007951"/>
    </source>
</evidence>
<dbReference type="GO" id="GO:0004560">
    <property type="term" value="F:alpha-L-fucosidase activity"/>
    <property type="evidence" value="ECO:0007669"/>
    <property type="project" value="InterPro"/>
</dbReference>
<name>A0A5C5YLG1_9BACT</name>
<keyword evidence="6" id="KW-0326">Glycosidase</keyword>
<dbReference type="InterPro" id="IPR013780">
    <property type="entry name" value="Glyco_hydro_b"/>
</dbReference>
<evidence type="ECO:0000256" key="4">
    <source>
        <dbReference type="ARBA" id="ARBA00022729"/>
    </source>
</evidence>
<dbReference type="InterPro" id="IPR017853">
    <property type="entry name" value="GH"/>
</dbReference>
<evidence type="ECO:0000259" key="8">
    <source>
        <dbReference type="Pfam" id="PF01120"/>
    </source>
</evidence>
<evidence type="ECO:0000313" key="10">
    <source>
        <dbReference type="Proteomes" id="UP000318478"/>
    </source>
</evidence>
<dbReference type="InterPro" id="IPR000933">
    <property type="entry name" value="Glyco_hydro_29"/>
</dbReference>
<dbReference type="GO" id="GO:0006004">
    <property type="term" value="P:fucose metabolic process"/>
    <property type="evidence" value="ECO:0007669"/>
    <property type="project" value="InterPro"/>
</dbReference>
<keyword evidence="5" id="KW-0378">Hydrolase</keyword>
<evidence type="ECO:0000256" key="5">
    <source>
        <dbReference type="ARBA" id="ARBA00022801"/>
    </source>
</evidence>
<dbReference type="Proteomes" id="UP000318478">
    <property type="component" value="Unassembled WGS sequence"/>
</dbReference>
<accession>A0A5C5YLG1</accession>
<dbReference type="GO" id="GO:0016139">
    <property type="term" value="P:glycoside catabolic process"/>
    <property type="evidence" value="ECO:0007669"/>
    <property type="project" value="TreeGrafter"/>
</dbReference>
<organism evidence="9 10">
    <name type="scientific">Posidoniimonas polymericola</name>
    <dbReference type="NCBI Taxonomy" id="2528002"/>
    <lineage>
        <taxon>Bacteria</taxon>
        <taxon>Pseudomonadati</taxon>
        <taxon>Planctomycetota</taxon>
        <taxon>Planctomycetia</taxon>
        <taxon>Pirellulales</taxon>
        <taxon>Lacipirellulaceae</taxon>
        <taxon>Posidoniimonas</taxon>
    </lineage>
</organism>
<dbReference type="AlphaFoldDB" id="A0A5C5YLG1"/>
<protein>
    <recommendedName>
        <fullName evidence="3">alpha-L-fucosidase</fullName>
        <ecNumber evidence="3">3.2.1.51</ecNumber>
    </recommendedName>
</protein>